<keyword evidence="5" id="KW-0677">Repeat</keyword>
<feature type="repeat" description="WD" evidence="7">
    <location>
        <begin position="151"/>
        <end position="185"/>
    </location>
</feature>
<dbReference type="InterPro" id="IPR011047">
    <property type="entry name" value="Quinoprotein_ADH-like_sf"/>
</dbReference>
<dbReference type="AlphaFoldDB" id="A0A9Q5HV98"/>
<dbReference type="InterPro" id="IPR027145">
    <property type="entry name" value="PWP2"/>
</dbReference>
<evidence type="ECO:0000256" key="7">
    <source>
        <dbReference type="PROSITE-ProRule" id="PRU00221"/>
    </source>
</evidence>
<dbReference type="OrthoDB" id="3142434at2759"/>
<dbReference type="InterPro" id="IPR015943">
    <property type="entry name" value="WD40/YVTN_repeat-like_dom_sf"/>
</dbReference>
<evidence type="ECO:0000256" key="8">
    <source>
        <dbReference type="SAM" id="MobiDB-lite"/>
    </source>
</evidence>
<dbReference type="SMART" id="SM00320">
    <property type="entry name" value="WD40"/>
    <property type="match status" value="13"/>
</dbReference>
<feature type="repeat" description="WD" evidence="7">
    <location>
        <begin position="479"/>
        <end position="512"/>
    </location>
</feature>
<keyword evidence="3" id="KW-0597">Phosphoprotein</keyword>
<dbReference type="CDD" id="cd00200">
    <property type="entry name" value="WD40"/>
    <property type="match status" value="1"/>
</dbReference>
<comment type="caution">
    <text evidence="10">The sequence shown here is derived from an EMBL/GenBank/DDBJ whole genome shotgun (WGS) entry which is preliminary data.</text>
</comment>
<feature type="repeat" description="WD" evidence="7">
    <location>
        <begin position="195"/>
        <end position="236"/>
    </location>
</feature>
<organism evidence="10 11">
    <name type="scientific">Sanghuangporus baumii</name>
    <name type="common">Phellinus baumii</name>
    <dbReference type="NCBI Taxonomy" id="108892"/>
    <lineage>
        <taxon>Eukaryota</taxon>
        <taxon>Fungi</taxon>
        <taxon>Dikarya</taxon>
        <taxon>Basidiomycota</taxon>
        <taxon>Agaricomycotina</taxon>
        <taxon>Agaricomycetes</taxon>
        <taxon>Hymenochaetales</taxon>
        <taxon>Hymenochaetaceae</taxon>
        <taxon>Sanghuangporus</taxon>
    </lineage>
</organism>
<feature type="domain" description="Small-subunit processome Utp12" evidence="9">
    <location>
        <begin position="757"/>
        <end position="883"/>
    </location>
</feature>
<keyword evidence="4 7" id="KW-0853">WD repeat</keyword>
<evidence type="ECO:0000313" key="10">
    <source>
        <dbReference type="EMBL" id="OCB86652.1"/>
    </source>
</evidence>
<keyword evidence="6" id="KW-0539">Nucleus</keyword>
<evidence type="ECO:0000256" key="4">
    <source>
        <dbReference type="ARBA" id="ARBA00022574"/>
    </source>
</evidence>
<dbReference type="EMBL" id="LNZH02000200">
    <property type="protein sequence ID" value="OCB86652.1"/>
    <property type="molecule type" value="Genomic_DNA"/>
</dbReference>
<dbReference type="InterPro" id="IPR020472">
    <property type="entry name" value="WD40_PAC1"/>
</dbReference>
<feature type="repeat" description="WD" evidence="7">
    <location>
        <begin position="351"/>
        <end position="392"/>
    </location>
</feature>
<gene>
    <name evidence="10" type="ORF">A7U60_g6333</name>
</gene>
<dbReference type="PROSITE" id="PS50294">
    <property type="entry name" value="WD_REPEATS_REGION"/>
    <property type="match status" value="4"/>
</dbReference>
<dbReference type="InterPro" id="IPR036322">
    <property type="entry name" value="WD40_repeat_dom_sf"/>
</dbReference>
<dbReference type="InterPro" id="IPR001680">
    <property type="entry name" value="WD40_rpt"/>
</dbReference>
<reference evidence="10" key="1">
    <citation type="submission" date="2016-06" db="EMBL/GenBank/DDBJ databases">
        <title>Draft Genome sequence of the fungus Inonotus baumii.</title>
        <authorList>
            <person name="Zhu H."/>
            <person name="Lin W."/>
        </authorList>
    </citation>
    <scope>NUCLEOTIDE SEQUENCE</scope>
    <source>
        <strain evidence="10">821</strain>
    </source>
</reference>
<dbReference type="GO" id="GO:0032040">
    <property type="term" value="C:small-subunit processome"/>
    <property type="evidence" value="ECO:0007669"/>
    <property type="project" value="UniProtKB-ARBA"/>
</dbReference>
<dbReference type="SUPFAM" id="SSF50978">
    <property type="entry name" value="WD40 repeat-like"/>
    <property type="match status" value="2"/>
</dbReference>
<dbReference type="InterPro" id="IPR019775">
    <property type="entry name" value="WD40_repeat_CS"/>
</dbReference>
<dbReference type="SUPFAM" id="SSF50998">
    <property type="entry name" value="Quinoprotein alcohol dehydrogenase-like"/>
    <property type="match status" value="1"/>
</dbReference>
<dbReference type="Gene3D" id="2.130.10.10">
    <property type="entry name" value="YVTN repeat-like/Quinoprotein amine dehydrogenase"/>
    <property type="match status" value="3"/>
</dbReference>
<protein>
    <submittedName>
        <fullName evidence="10">WD repeat protein</fullName>
    </submittedName>
</protein>
<dbReference type="InterPro" id="IPR007148">
    <property type="entry name" value="SSU_processome_Utp12"/>
</dbReference>
<evidence type="ECO:0000256" key="3">
    <source>
        <dbReference type="ARBA" id="ARBA00022553"/>
    </source>
</evidence>
<feature type="region of interest" description="Disordered" evidence="8">
    <location>
        <begin position="566"/>
        <end position="588"/>
    </location>
</feature>
<dbReference type="PANTHER" id="PTHR19858:SF0">
    <property type="entry name" value="PERIODIC TRYPTOPHAN PROTEIN 2 HOMOLOG"/>
    <property type="match status" value="1"/>
</dbReference>
<feature type="compositionally biased region" description="Basic and acidic residues" evidence="8">
    <location>
        <begin position="566"/>
        <end position="580"/>
    </location>
</feature>
<evidence type="ECO:0000313" key="11">
    <source>
        <dbReference type="Proteomes" id="UP000757232"/>
    </source>
</evidence>
<evidence type="ECO:0000256" key="6">
    <source>
        <dbReference type="ARBA" id="ARBA00023242"/>
    </source>
</evidence>
<dbReference type="Pfam" id="PF00400">
    <property type="entry name" value="WD40"/>
    <property type="match status" value="6"/>
</dbReference>
<dbReference type="Proteomes" id="UP000757232">
    <property type="component" value="Unassembled WGS sequence"/>
</dbReference>
<evidence type="ECO:0000256" key="2">
    <source>
        <dbReference type="ARBA" id="ARBA00010226"/>
    </source>
</evidence>
<dbReference type="FunFam" id="2.130.10.10:FF:000938">
    <property type="entry name" value="Probable periodic tryptophan protein PWP2"/>
    <property type="match status" value="1"/>
</dbReference>
<feature type="region of interest" description="Disordered" evidence="8">
    <location>
        <begin position="890"/>
        <end position="910"/>
    </location>
</feature>
<accession>A0A9Q5HV98</accession>
<feature type="repeat" description="WD" evidence="7">
    <location>
        <begin position="393"/>
        <end position="434"/>
    </location>
</feature>
<dbReference type="GO" id="GO:0000028">
    <property type="term" value="P:ribosomal small subunit assembly"/>
    <property type="evidence" value="ECO:0007669"/>
    <property type="project" value="TreeGrafter"/>
</dbReference>
<dbReference type="PROSITE" id="PS00678">
    <property type="entry name" value="WD_REPEATS_1"/>
    <property type="match status" value="2"/>
</dbReference>
<comment type="subcellular location">
    <subcellularLocation>
        <location evidence="1">Nucleus</location>
        <location evidence="1">Nucleolus</location>
    </subcellularLocation>
</comment>
<dbReference type="FunFam" id="2.130.10.10:FF:000602">
    <property type="entry name" value="Periodic tryptophan protein 2"/>
    <property type="match status" value="1"/>
</dbReference>
<evidence type="ECO:0000259" key="9">
    <source>
        <dbReference type="Pfam" id="PF04003"/>
    </source>
</evidence>
<dbReference type="GO" id="GO:0000462">
    <property type="term" value="P:maturation of SSU-rRNA from tricistronic rRNA transcript (SSU-rRNA, 5.8S rRNA, LSU-rRNA)"/>
    <property type="evidence" value="ECO:0007669"/>
    <property type="project" value="TreeGrafter"/>
</dbReference>
<dbReference type="GO" id="GO:0034388">
    <property type="term" value="C:Pwp2p-containing subcomplex of 90S preribosome"/>
    <property type="evidence" value="ECO:0007669"/>
    <property type="project" value="TreeGrafter"/>
</dbReference>
<proteinExistence type="inferred from homology"/>
<dbReference type="PRINTS" id="PR00320">
    <property type="entry name" value="GPROTEINBRPT"/>
</dbReference>
<comment type="similarity">
    <text evidence="2">Belongs to the WD repeat PWP2 family.</text>
</comment>
<sequence length="910" mass="100288">MKSNFKFSNLCGTVYQQGNVLFTQDGNSVLSPVGNRVSVFDLLNNKSYTLPFQNRQNISCIALSPDGTILLSVDISGRAILANFRRRVVLHQINFKAEIPPGGVKFSPDGKWIAVVGAGTGKGGTSASVQVWKTPSLLARSLVPFELHRTYTGHFDDVVSVEWSPDSSCFITTSKDMTARLFTLNPVEGFRPKTFAGHRDVVVNAYFSSDSKTIYTVSRDGAVFVWKAKQQEQNEEENGVGPEPETGSIENVIANTRWGISKRNYFNQPGTKVICSTFHSPSNLLVVGFSTGVFGLWEMPDFTNIHTLSISQEKISSVAINKSGEWLAFGATNLGQLLVWEWQSESYILKQQGHYFDMNILSYSPDGQHVATGGDDGKVKVWNTTSGFCFITFSEHSAAVSQVEFAKQGQVLFSASLDGTVRAFDLIRYRNFRTFTSPSPVQFSCLAVDPSGEVIAAGSTDSFQIFLWSVQTGKLLDILSGHEGPVSGLAFSPLSNLLASGSWDKTVRVWNVFDRSHAVEPFQLSSDVLTVAFRPDGKELAASSLDGQIIFFDVSQGRQTSLIEGRRDVSGGRKADDRRSAANSSSGKSFNSLTYTADGSCLLAGGNSKYVILYDVRDGVMVRKFQISENLSLDGTEEFLDSRRVTEAGNLDLVDDAGDASDLEDRLDVEETLPGTQRGDLSKRKYKREARTKCVRFSPTGTSWAAASTEGLLLYTLDETLTFDPFDLSMELTPAAVHKAIKEGEFLQALIMAFRLNERPLIRLAYESVPKSDVKLVARQIPPVYLEKLLRFVAARLDPGPSPSAAVGVNRTTVDSGDALRSPHLEFDLMWIRALLFAHGRYLRGHSTEYASAFRAVWKGLVDAEQNILRICDENMATLSFLIDQSRAKQTRETANKEASETRDEMHLDT</sequence>
<name>A0A9Q5HV98_SANBA</name>
<keyword evidence="11" id="KW-1185">Reference proteome</keyword>
<dbReference type="PROSITE" id="PS50082">
    <property type="entry name" value="WD_REPEATS_2"/>
    <property type="match status" value="5"/>
</dbReference>
<evidence type="ECO:0000256" key="5">
    <source>
        <dbReference type="ARBA" id="ARBA00022737"/>
    </source>
</evidence>
<dbReference type="PANTHER" id="PTHR19858">
    <property type="entry name" value="WD40 REPEAT PROTEIN"/>
    <property type="match status" value="1"/>
</dbReference>
<evidence type="ECO:0000256" key="1">
    <source>
        <dbReference type="ARBA" id="ARBA00004604"/>
    </source>
</evidence>
<dbReference type="Pfam" id="PF04003">
    <property type="entry name" value="Utp12"/>
    <property type="match status" value="1"/>
</dbReference>